<keyword evidence="2" id="KW-0805">Transcription regulation</keyword>
<feature type="compositionally biased region" description="Low complexity" evidence="5">
    <location>
        <begin position="28"/>
        <end position="53"/>
    </location>
</feature>
<evidence type="ECO:0000256" key="2">
    <source>
        <dbReference type="ARBA" id="ARBA00023015"/>
    </source>
</evidence>
<evidence type="ECO:0000256" key="1">
    <source>
        <dbReference type="ARBA" id="ARBA00004123"/>
    </source>
</evidence>
<feature type="domain" description="Vps72/YL1 C-terminal" evidence="6">
    <location>
        <begin position="234"/>
        <end position="263"/>
    </location>
</feature>
<protein>
    <recommendedName>
        <fullName evidence="6">Vps72/YL1 C-terminal domain-containing protein</fullName>
    </recommendedName>
</protein>
<evidence type="ECO:0000256" key="3">
    <source>
        <dbReference type="ARBA" id="ARBA00023163"/>
    </source>
</evidence>
<dbReference type="AlphaFoldDB" id="A0A8J4PTJ3"/>
<reference evidence="7" key="1">
    <citation type="submission" date="2020-01" db="EMBL/GenBank/DDBJ databases">
        <title>Development of genomics and gene disruption for Polysphondylium violaceum indicates a role for the polyketide synthase stlB in stalk morphogenesis.</title>
        <authorList>
            <person name="Narita B."/>
            <person name="Kawabe Y."/>
            <person name="Kin K."/>
            <person name="Saito T."/>
            <person name="Gibbs R."/>
            <person name="Kuspa A."/>
            <person name="Muzny D."/>
            <person name="Queller D."/>
            <person name="Richards S."/>
            <person name="Strassman J."/>
            <person name="Sucgang R."/>
            <person name="Worley K."/>
            <person name="Schaap P."/>
        </authorList>
    </citation>
    <scope>NUCLEOTIDE SEQUENCE</scope>
    <source>
        <strain evidence="7">QSvi11</strain>
    </source>
</reference>
<accession>A0A8J4PTJ3</accession>
<evidence type="ECO:0000313" key="7">
    <source>
        <dbReference type="EMBL" id="KAF2073182.1"/>
    </source>
</evidence>
<feature type="compositionally biased region" description="Pro residues" evidence="5">
    <location>
        <begin position="139"/>
        <end position="148"/>
    </location>
</feature>
<evidence type="ECO:0000259" key="6">
    <source>
        <dbReference type="SMART" id="SM00993"/>
    </source>
</evidence>
<dbReference type="GO" id="GO:0031011">
    <property type="term" value="C:Ino80 complex"/>
    <property type="evidence" value="ECO:0007669"/>
    <property type="project" value="InterPro"/>
</dbReference>
<proteinExistence type="predicted"/>
<dbReference type="PANTHER" id="PTHR31200:SF1">
    <property type="entry name" value="INO80 COMPLEX SUBUNIT C"/>
    <property type="match status" value="1"/>
</dbReference>
<dbReference type="InterPro" id="IPR029525">
    <property type="entry name" value="INO80C/Ies6"/>
</dbReference>
<feature type="compositionally biased region" description="Acidic residues" evidence="5">
    <location>
        <begin position="74"/>
        <end position="100"/>
    </location>
</feature>
<evidence type="ECO:0000256" key="5">
    <source>
        <dbReference type="SAM" id="MobiDB-lite"/>
    </source>
</evidence>
<keyword evidence="3" id="KW-0804">Transcription</keyword>
<comment type="subcellular location">
    <subcellularLocation>
        <location evidence="1">Nucleus</location>
    </subcellularLocation>
</comment>
<dbReference type="EMBL" id="AJWJ01000221">
    <property type="protein sequence ID" value="KAF2073182.1"/>
    <property type="molecule type" value="Genomic_DNA"/>
</dbReference>
<comment type="caution">
    <text evidence="7">The sequence shown here is derived from an EMBL/GenBank/DDBJ whole genome shotgun (WGS) entry which is preliminary data.</text>
</comment>
<feature type="compositionally biased region" description="Low complexity" evidence="5">
    <location>
        <begin position="64"/>
        <end position="73"/>
    </location>
</feature>
<sequence>MVTHKRLRKQTQVLLSDSEEESNDSGVDDPVVTTSNRVGSRNSSNSNNNNKKGMLSDSEEDSNDSASASGSADESNEDEDVEIDLEQDSEQSESEDDMSDIEEKRTNKKKKVTNTKSQPVAAAPPAQRGRKPKSASTSPPLPSPPAPAAPKKRPGRKKLEQSPLAADGSNSAEITVNIVKPFKNLNFSFPIESVKKPWKSVKQILASENTSNLKATFPSYQNIEVSSTLIPTKKYCDITGYIANYVDPKSQLRYYDSSVYKLIQTFPDNLQQSYLNLRRGNTGYR</sequence>
<name>A0A8J4PTJ3_9MYCE</name>
<dbReference type="GO" id="GO:0006338">
    <property type="term" value="P:chromatin remodeling"/>
    <property type="evidence" value="ECO:0007669"/>
    <property type="project" value="InterPro"/>
</dbReference>
<feature type="compositionally biased region" description="Acidic residues" evidence="5">
    <location>
        <begin position="17"/>
        <end position="27"/>
    </location>
</feature>
<gene>
    <name evidence="7" type="ORF">CYY_005499</name>
</gene>
<dbReference type="PANTHER" id="PTHR31200">
    <property type="entry name" value="INO80 COMPLEX SUBUNIT C"/>
    <property type="match status" value="1"/>
</dbReference>
<keyword evidence="4" id="KW-0539">Nucleus</keyword>
<dbReference type="Pfam" id="PF08265">
    <property type="entry name" value="YL1_C"/>
    <property type="match status" value="1"/>
</dbReference>
<feature type="region of interest" description="Disordered" evidence="5">
    <location>
        <begin position="1"/>
        <end position="168"/>
    </location>
</feature>
<evidence type="ECO:0000313" key="8">
    <source>
        <dbReference type="Proteomes" id="UP000695562"/>
    </source>
</evidence>
<dbReference type="Proteomes" id="UP000695562">
    <property type="component" value="Unassembled WGS sequence"/>
</dbReference>
<dbReference type="OrthoDB" id="49520at2759"/>
<dbReference type="InterPro" id="IPR013272">
    <property type="entry name" value="Vps72/YL1_C"/>
</dbReference>
<evidence type="ECO:0000256" key="4">
    <source>
        <dbReference type="ARBA" id="ARBA00023242"/>
    </source>
</evidence>
<keyword evidence="8" id="KW-1185">Reference proteome</keyword>
<dbReference type="SMART" id="SM00993">
    <property type="entry name" value="YL1_C"/>
    <property type="match status" value="1"/>
</dbReference>
<organism evidence="7 8">
    <name type="scientific">Polysphondylium violaceum</name>
    <dbReference type="NCBI Taxonomy" id="133409"/>
    <lineage>
        <taxon>Eukaryota</taxon>
        <taxon>Amoebozoa</taxon>
        <taxon>Evosea</taxon>
        <taxon>Eumycetozoa</taxon>
        <taxon>Dictyostelia</taxon>
        <taxon>Dictyosteliales</taxon>
        <taxon>Dictyosteliaceae</taxon>
        <taxon>Polysphondylium</taxon>
    </lineage>
</organism>